<gene>
    <name evidence="4" type="ORF">SD10_24300</name>
</gene>
<dbReference type="CDD" id="cd16894">
    <property type="entry name" value="MltD-like"/>
    <property type="match status" value="1"/>
</dbReference>
<comment type="similarity">
    <text evidence="1">Belongs to the transglycosylase Slt family.</text>
</comment>
<dbReference type="SUPFAM" id="SSF54106">
    <property type="entry name" value="LysM domain"/>
    <property type="match status" value="2"/>
</dbReference>
<evidence type="ECO:0000256" key="2">
    <source>
        <dbReference type="SAM" id="SignalP"/>
    </source>
</evidence>
<dbReference type="InterPro" id="IPR000189">
    <property type="entry name" value="Transglyc_AS"/>
</dbReference>
<dbReference type="CDD" id="cd00118">
    <property type="entry name" value="LysM"/>
    <property type="match status" value="2"/>
</dbReference>
<dbReference type="PROSITE" id="PS00922">
    <property type="entry name" value="TRANSGLYCOSYLASE"/>
    <property type="match status" value="1"/>
</dbReference>
<organism evidence="4 5">
    <name type="scientific">Spirosoma radiotolerans</name>
    <dbReference type="NCBI Taxonomy" id="1379870"/>
    <lineage>
        <taxon>Bacteria</taxon>
        <taxon>Pseudomonadati</taxon>
        <taxon>Bacteroidota</taxon>
        <taxon>Cytophagia</taxon>
        <taxon>Cytophagales</taxon>
        <taxon>Cytophagaceae</taxon>
        <taxon>Spirosoma</taxon>
    </lineage>
</organism>
<dbReference type="Pfam" id="PF01476">
    <property type="entry name" value="LysM"/>
    <property type="match status" value="2"/>
</dbReference>
<dbReference type="GO" id="GO:0008933">
    <property type="term" value="F:peptidoglycan lytic transglycosylase activity"/>
    <property type="evidence" value="ECO:0007669"/>
    <property type="project" value="InterPro"/>
</dbReference>
<dbReference type="GO" id="GO:0016020">
    <property type="term" value="C:membrane"/>
    <property type="evidence" value="ECO:0007669"/>
    <property type="project" value="InterPro"/>
</dbReference>
<protein>
    <submittedName>
        <fullName evidence="4">Lytic transglycosylase</fullName>
    </submittedName>
</protein>
<feature type="signal peptide" evidence="2">
    <location>
        <begin position="1"/>
        <end position="26"/>
    </location>
</feature>
<proteinExistence type="inferred from homology"/>
<dbReference type="SUPFAM" id="SSF53955">
    <property type="entry name" value="Lysozyme-like"/>
    <property type="match status" value="1"/>
</dbReference>
<dbReference type="PANTHER" id="PTHR37423:SF2">
    <property type="entry name" value="MEMBRANE-BOUND LYTIC MUREIN TRANSGLYCOSYLASE C"/>
    <property type="match status" value="1"/>
</dbReference>
<dbReference type="SMART" id="SM00257">
    <property type="entry name" value="LysM"/>
    <property type="match status" value="2"/>
</dbReference>
<dbReference type="KEGG" id="srd:SD10_24300"/>
<evidence type="ECO:0000313" key="5">
    <source>
        <dbReference type="Proteomes" id="UP000033054"/>
    </source>
</evidence>
<dbReference type="OrthoDB" id="9815002at2"/>
<dbReference type="HOGENOM" id="CLU_009520_1_0_10"/>
<keyword evidence="2" id="KW-0732">Signal</keyword>
<dbReference type="EMBL" id="CP010429">
    <property type="protein sequence ID" value="AKD57551.1"/>
    <property type="molecule type" value="Genomic_DNA"/>
</dbReference>
<dbReference type="Pfam" id="PF01464">
    <property type="entry name" value="SLT"/>
    <property type="match status" value="1"/>
</dbReference>
<dbReference type="STRING" id="1379870.SD10_24300"/>
<dbReference type="RefSeq" id="WP_046577488.1">
    <property type="nucleotide sequence ID" value="NZ_CP010429.1"/>
</dbReference>
<feature type="domain" description="LysM" evidence="3">
    <location>
        <begin position="425"/>
        <end position="468"/>
    </location>
</feature>
<dbReference type="PANTHER" id="PTHR37423">
    <property type="entry name" value="SOLUBLE LYTIC MUREIN TRANSGLYCOSYLASE-RELATED"/>
    <property type="match status" value="1"/>
</dbReference>
<name>A0A0E3V9X0_9BACT</name>
<dbReference type="Gene3D" id="1.10.530.10">
    <property type="match status" value="1"/>
</dbReference>
<evidence type="ECO:0000313" key="4">
    <source>
        <dbReference type="EMBL" id="AKD57551.1"/>
    </source>
</evidence>
<sequence length="549" mass="62128">MNYMNRSLLRLGLLSAIMGLLIVAHANPSQANPGRTNPGRTDTTIQSDSTIVKKDTVAIVPTVPDSLLRERLAKLQKSIPLNYHKSVQAYVDYFTFRKASTTKTMLERMPLFFPLYERMLAQYGLPDELKYLSIVESALNPRAISHAGAGGLWQIMPGTGRDLRLYQDDYVDERMDPVKATEAACKYLRDLYNIFGDWELAMAAYNCGPGAVKRAMRRSGGDSFYTIFDALPKETRGYVPQFVAFTYLMNHANDHGIVAETYEYPIPHDTIQISGYFNLETFAKHSTMPLADLQKMNPAITTTILPEYTNRYPLRVPRQQYGYFASRRRAILDSASQRPGVMEHILLANAEEVRYGTDSMGAWNALGRNPLAGITNEETLSEEVATAARNSAKPAKITAQLAVAESADEPEEDIETVVLRKPKKQTYVVRKGDNLGDIADRYHVELYDIKRWNHLRSTKIQRGQKLVILKEVAETRAERLADQGTPKGRKKAEEIAKTKRYKPRYHRVQDGDTLWNIAQRYDGLTIDRLKKLNHIHSNSLRPGQKLIVG</sequence>
<dbReference type="InterPro" id="IPR036779">
    <property type="entry name" value="LysM_dom_sf"/>
</dbReference>
<evidence type="ECO:0000256" key="1">
    <source>
        <dbReference type="ARBA" id="ARBA00007734"/>
    </source>
</evidence>
<keyword evidence="5" id="KW-1185">Reference proteome</keyword>
<dbReference type="InterPro" id="IPR008258">
    <property type="entry name" value="Transglycosylase_SLT_dom_1"/>
</dbReference>
<dbReference type="GO" id="GO:0000270">
    <property type="term" value="P:peptidoglycan metabolic process"/>
    <property type="evidence" value="ECO:0007669"/>
    <property type="project" value="InterPro"/>
</dbReference>
<reference evidence="4 5" key="1">
    <citation type="journal article" date="2014" name="Curr. Microbiol.">
        <title>Spirosoma radiotolerans sp. nov., a gamma-radiation-resistant bacterium isolated from gamma ray-irradiated soil.</title>
        <authorList>
            <person name="Lee J.J."/>
            <person name="Srinivasan S."/>
            <person name="Lim S."/>
            <person name="Joe M."/>
            <person name="Im S."/>
            <person name="Bae S.I."/>
            <person name="Park K.R."/>
            <person name="Han J.H."/>
            <person name="Park S.H."/>
            <person name="Joo B.M."/>
            <person name="Park S.J."/>
            <person name="Kim M.K."/>
        </authorList>
    </citation>
    <scope>NUCLEOTIDE SEQUENCE [LARGE SCALE GENOMIC DNA]</scope>
    <source>
        <strain evidence="4 5">DG5A</strain>
    </source>
</reference>
<dbReference type="Proteomes" id="UP000033054">
    <property type="component" value="Chromosome"/>
</dbReference>
<dbReference type="AlphaFoldDB" id="A0A0E3V9X0"/>
<dbReference type="PROSITE" id="PS51782">
    <property type="entry name" value="LYSM"/>
    <property type="match status" value="2"/>
</dbReference>
<feature type="domain" description="LysM" evidence="3">
    <location>
        <begin position="504"/>
        <end position="548"/>
    </location>
</feature>
<dbReference type="Gene3D" id="3.10.350.10">
    <property type="entry name" value="LysM domain"/>
    <property type="match status" value="2"/>
</dbReference>
<feature type="chain" id="PRO_5002413932" evidence="2">
    <location>
        <begin position="27"/>
        <end position="549"/>
    </location>
</feature>
<accession>A0A0E3V9X0</accession>
<dbReference type="InterPro" id="IPR018392">
    <property type="entry name" value="LysM"/>
</dbReference>
<evidence type="ECO:0000259" key="3">
    <source>
        <dbReference type="PROSITE" id="PS51782"/>
    </source>
</evidence>
<dbReference type="PATRIC" id="fig|1379870.5.peg.5257"/>
<dbReference type="InterPro" id="IPR023346">
    <property type="entry name" value="Lysozyme-like_dom_sf"/>
</dbReference>